<keyword evidence="5" id="KW-1185">Reference proteome</keyword>
<dbReference type="RefSeq" id="WP_191140717.1">
    <property type="nucleotide sequence ID" value="NZ_JACXAG020000008.1"/>
</dbReference>
<dbReference type="PROSITE" id="PS01031">
    <property type="entry name" value="SHSP"/>
    <property type="match status" value="1"/>
</dbReference>
<dbReference type="EMBL" id="JACXAH010000038">
    <property type="protein sequence ID" value="MBD1373799.1"/>
    <property type="molecule type" value="Genomic_DNA"/>
</dbReference>
<accession>A0A926RVN7</accession>
<sequence length="138" mass="16100">MKGQNADMVRWNQIARQFLGEDFFEEMSSVTERKDPYVDVYHLNNEVIVVIDLPGMDNIQNIELKIEGDQLTITGRLNTPYQGFSAILQERRRGEFQKIIPLGVAVEKRYNSARYRKGVLEIRFSKVVPTQHEKKKKT</sequence>
<dbReference type="InterPro" id="IPR002068">
    <property type="entry name" value="A-crystallin/Hsp20_dom"/>
</dbReference>
<dbReference type="InterPro" id="IPR008978">
    <property type="entry name" value="HSP20-like_chaperone"/>
</dbReference>
<organism evidence="4 5">
    <name type="scientific">Polycladospora coralii</name>
    <dbReference type="NCBI Taxonomy" id="2771432"/>
    <lineage>
        <taxon>Bacteria</taxon>
        <taxon>Bacillati</taxon>
        <taxon>Bacillota</taxon>
        <taxon>Bacilli</taxon>
        <taxon>Bacillales</taxon>
        <taxon>Thermoactinomycetaceae</taxon>
        <taxon>Polycladospora</taxon>
    </lineage>
</organism>
<evidence type="ECO:0000259" key="3">
    <source>
        <dbReference type="PROSITE" id="PS01031"/>
    </source>
</evidence>
<gene>
    <name evidence="4" type="ORF">IC620_15755</name>
</gene>
<evidence type="ECO:0000256" key="2">
    <source>
        <dbReference type="RuleBase" id="RU003616"/>
    </source>
</evidence>
<evidence type="ECO:0000256" key="1">
    <source>
        <dbReference type="PROSITE-ProRule" id="PRU00285"/>
    </source>
</evidence>
<evidence type="ECO:0000313" key="5">
    <source>
        <dbReference type="Proteomes" id="UP000661691"/>
    </source>
</evidence>
<proteinExistence type="inferred from homology"/>
<dbReference type="AlphaFoldDB" id="A0A926RVN7"/>
<dbReference type="SUPFAM" id="SSF49764">
    <property type="entry name" value="HSP20-like chaperones"/>
    <property type="match status" value="1"/>
</dbReference>
<dbReference type="Pfam" id="PF00011">
    <property type="entry name" value="HSP20"/>
    <property type="match status" value="1"/>
</dbReference>
<comment type="caution">
    <text evidence="4">The sequence shown here is derived from an EMBL/GenBank/DDBJ whole genome shotgun (WGS) entry which is preliminary data.</text>
</comment>
<reference evidence="5" key="1">
    <citation type="submission" date="2022-10" db="EMBL/GenBank/DDBJ databases">
        <title>A novel bacterium of genus Hazenella, isolated from South China Sea.</title>
        <authorList>
            <person name="Huang H."/>
            <person name="Mo K."/>
            <person name="Hu Y."/>
        </authorList>
    </citation>
    <scope>NUCLEOTIDE SEQUENCE [LARGE SCALE GENOMIC DNA]</scope>
    <source>
        <strain evidence="5">IB182357</strain>
    </source>
</reference>
<feature type="domain" description="SHSP" evidence="3">
    <location>
        <begin position="28"/>
        <end position="138"/>
    </location>
</feature>
<comment type="similarity">
    <text evidence="1 2">Belongs to the small heat shock protein (HSP20) family.</text>
</comment>
<dbReference type="CDD" id="cd06464">
    <property type="entry name" value="ACD_sHsps-like"/>
    <property type="match status" value="1"/>
</dbReference>
<dbReference type="Proteomes" id="UP000661691">
    <property type="component" value="Unassembled WGS sequence"/>
</dbReference>
<name>A0A926RVN7_9BACL</name>
<dbReference type="Gene3D" id="2.60.40.790">
    <property type="match status" value="1"/>
</dbReference>
<protein>
    <submittedName>
        <fullName evidence="4">Hsp20/alpha crystallin family protein</fullName>
    </submittedName>
</protein>
<evidence type="ECO:0000313" key="4">
    <source>
        <dbReference type="EMBL" id="MBD1373799.1"/>
    </source>
</evidence>